<feature type="compositionally biased region" description="Basic residues" evidence="1">
    <location>
        <begin position="100"/>
        <end position="110"/>
    </location>
</feature>
<accession>A0A6A6WUT6</accession>
<evidence type="ECO:0000313" key="3">
    <source>
        <dbReference type="Proteomes" id="UP000799757"/>
    </source>
</evidence>
<feature type="region of interest" description="Disordered" evidence="1">
    <location>
        <begin position="82"/>
        <end position="132"/>
    </location>
</feature>
<evidence type="ECO:0000256" key="1">
    <source>
        <dbReference type="SAM" id="MobiDB-lite"/>
    </source>
</evidence>
<dbReference type="EMBL" id="MU002293">
    <property type="protein sequence ID" value="KAF2787664.1"/>
    <property type="molecule type" value="Genomic_DNA"/>
</dbReference>
<evidence type="ECO:0000313" key="2">
    <source>
        <dbReference type="EMBL" id="KAF2787664.1"/>
    </source>
</evidence>
<reference evidence="2" key="1">
    <citation type="journal article" date="2020" name="Stud. Mycol.">
        <title>101 Dothideomycetes genomes: a test case for predicting lifestyles and emergence of pathogens.</title>
        <authorList>
            <person name="Haridas S."/>
            <person name="Albert R."/>
            <person name="Binder M."/>
            <person name="Bloem J."/>
            <person name="Labutti K."/>
            <person name="Salamov A."/>
            <person name="Andreopoulos B."/>
            <person name="Baker S."/>
            <person name="Barry K."/>
            <person name="Bills G."/>
            <person name="Bluhm B."/>
            <person name="Cannon C."/>
            <person name="Castanera R."/>
            <person name="Culley D."/>
            <person name="Daum C."/>
            <person name="Ezra D."/>
            <person name="Gonzalez J."/>
            <person name="Henrissat B."/>
            <person name="Kuo A."/>
            <person name="Liang C."/>
            <person name="Lipzen A."/>
            <person name="Lutzoni F."/>
            <person name="Magnuson J."/>
            <person name="Mondo S."/>
            <person name="Nolan M."/>
            <person name="Ohm R."/>
            <person name="Pangilinan J."/>
            <person name="Park H.-J."/>
            <person name="Ramirez L."/>
            <person name="Alfaro M."/>
            <person name="Sun H."/>
            <person name="Tritt A."/>
            <person name="Yoshinaga Y."/>
            <person name="Zwiers L.-H."/>
            <person name="Turgeon B."/>
            <person name="Goodwin S."/>
            <person name="Spatafora J."/>
            <person name="Crous P."/>
            <person name="Grigoriev I."/>
        </authorList>
    </citation>
    <scope>NUCLEOTIDE SEQUENCE</scope>
    <source>
        <strain evidence="2">CBS 109.77</strain>
    </source>
</reference>
<organism evidence="2 3">
    <name type="scientific">Melanomma pulvis-pyrius CBS 109.77</name>
    <dbReference type="NCBI Taxonomy" id="1314802"/>
    <lineage>
        <taxon>Eukaryota</taxon>
        <taxon>Fungi</taxon>
        <taxon>Dikarya</taxon>
        <taxon>Ascomycota</taxon>
        <taxon>Pezizomycotina</taxon>
        <taxon>Dothideomycetes</taxon>
        <taxon>Pleosporomycetidae</taxon>
        <taxon>Pleosporales</taxon>
        <taxon>Melanommataceae</taxon>
        <taxon>Melanomma</taxon>
    </lineage>
</organism>
<dbReference type="AlphaFoldDB" id="A0A6A6WUT6"/>
<keyword evidence="3" id="KW-1185">Reference proteome</keyword>
<protein>
    <submittedName>
        <fullName evidence="2">Uncharacterized protein</fullName>
    </submittedName>
</protein>
<feature type="region of interest" description="Disordered" evidence="1">
    <location>
        <begin position="1"/>
        <end position="66"/>
    </location>
</feature>
<gene>
    <name evidence="2" type="ORF">K505DRAFT_329524</name>
</gene>
<dbReference type="Proteomes" id="UP000799757">
    <property type="component" value="Unassembled WGS sequence"/>
</dbReference>
<sequence>MKRRASDSDAWQPSCRSACSAKRRKTQCADVGAPHVSSPPSSQTPALAEEALRSTPKLTPDAPESSIQHWVKTCAAVCDLETMAAPPTPRSTSLNDRGRRSAKRHARSHGSRTPSPSKRPWQAGFKTALWRG</sequence>
<proteinExistence type="predicted"/>
<name>A0A6A6WUT6_9PLEO</name>
<dbReference type="OrthoDB" id="5372703at2759"/>